<dbReference type="Proteomes" id="UP000319557">
    <property type="component" value="Chromosome"/>
</dbReference>
<evidence type="ECO:0000256" key="2">
    <source>
        <dbReference type="SAM" id="MobiDB-lite"/>
    </source>
</evidence>
<feature type="coiled-coil region" evidence="1">
    <location>
        <begin position="218"/>
        <end position="275"/>
    </location>
</feature>
<keyword evidence="3" id="KW-0472">Membrane</keyword>
<keyword evidence="3" id="KW-1133">Transmembrane helix</keyword>
<evidence type="ECO:0008006" key="6">
    <source>
        <dbReference type="Google" id="ProtNLM"/>
    </source>
</evidence>
<feature type="region of interest" description="Disordered" evidence="2">
    <location>
        <begin position="515"/>
        <end position="561"/>
    </location>
</feature>
<keyword evidence="3" id="KW-0812">Transmembrane</keyword>
<dbReference type="GO" id="GO:0004713">
    <property type="term" value="F:protein tyrosine kinase activity"/>
    <property type="evidence" value="ECO:0007669"/>
    <property type="project" value="TreeGrafter"/>
</dbReference>
<dbReference type="RefSeq" id="WP_145342374.1">
    <property type="nucleotide sequence ID" value="NZ_CP036261.1"/>
</dbReference>
<evidence type="ECO:0000256" key="3">
    <source>
        <dbReference type="SAM" id="Phobius"/>
    </source>
</evidence>
<evidence type="ECO:0000256" key="1">
    <source>
        <dbReference type="SAM" id="Coils"/>
    </source>
</evidence>
<proteinExistence type="predicted"/>
<gene>
    <name evidence="4" type="ORF">EC9_07240</name>
</gene>
<dbReference type="InterPro" id="IPR050445">
    <property type="entry name" value="Bact_polysacc_biosynth/exp"/>
</dbReference>
<reference evidence="4 5" key="1">
    <citation type="submission" date="2019-02" db="EMBL/GenBank/DDBJ databases">
        <title>Deep-cultivation of Planctomycetes and their phenomic and genomic characterization uncovers novel biology.</title>
        <authorList>
            <person name="Wiegand S."/>
            <person name="Jogler M."/>
            <person name="Boedeker C."/>
            <person name="Pinto D."/>
            <person name="Vollmers J."/>
            <person name="Rivas-Marin E."/>
            <person name="Kohn T."/>
            <person name="Peeters S.H."/>
            <person name="Heuer A."/>
            <person name="Rast P."/>
            <person name="Oberbeckmann S."/>
            <person name="Bunk B."/>
            <person name="Jeske O."/>
            <person name="Meyerdierks A."/>
            <person name="Storesund J.E."/>
            <person name="Kallscheuer N."/>
            <person name="Luecker S."/>
            <person name="Lage O.M."/>
            <person name="Pohl T."/>
            <person name="Merkel B.J."/>
            <person name="Hornburger P."/>
            <person name="Mueller R.-W."/>
            <person name="Bruemmer F."/>
            <person name="Labrenz M."/>
            <person name="Spormann A.M."/>
            <person name="Op den Camp H."/>
            <person name="Overmann J."/>
            <person name="Amann R."/>
            <person name="Jetten M.S.M."/>
            <person name="Mascher T."/>
            <person name="Medema M.H."/>
            <person name="Devos D.P."/>
            <person name="Kaster A.-K."/>
            <person name="Ovreas L."/>
            <person name="Rohde M."/>
            <person name="Galperin M.Y."/>
            <person name="Jogler C."/>
        </authorList>
    </citation>
    <scope>NUCLEOTIDE SEQUENCE [LARGE SCALE GENOMIC DNA]</scope>
    <source>
        <strain evidence="4 5">EC9</strain>
    </source>
</reference>
<sequence>MARRRRNTSADSPLTLFDILAAVIEYRWRAAFTFLLVMGLSLVAVVLFPKKFESEAKMFVRLGRGSVTMDTTATTGQTISIQESRESEINSITDMLQSRQLAEDVVTAIGADRILEKHSWIEKTIDHWMGMLPQMPESSVEGGDMGEMTPEQVEQQERFELAVRYVIKNTKINSPKKSTTITVVCRARSPKLAQDLTTKFLESHNKMHLNAYKSPGSYKFFEENFAEHEKMVSDYEDAMREAKNDMVVLTIEGKQQSLQEQITSVEKEIINTNTELFSARASLLDFMADMERLPEEMATETTRGIANEANDKMRDRLYELEIREKDLASKYKSVHPKLVTLRQQLNASKMILASQEKEREHNVMAVNPVRQDVHKSLLTAKSRIAGLEAKVDALRAVEQELNEELQKVNSFELTSSELRRRINIADNNHRIYAQKLEESRINNALDQEAISNVSIVQQPSFVMKHISPKRSLLGALGLLLSMLCGVFVAVASDRFPGVDDDYAELDQRLAQIESKAASRRTLEQEADVDQGDHDSRAVDQDADDDQPAVDHDNHQDSTNNN</sequence>
<evidence type="ECO:0000313" key="5">
    <source>
        <dbReference type="Proteomes" id="UP000319557"/>
    </source>
</evidence>
<keyword evidence="1" id="KW-0175">Coiled coil</keyword>
<accession>A0A517LVA5</accession>
<organism evidence="4 5">
    <name type="scientific">Rosistilla ulvae</name>
    <dbReference type="NCBI Taxonomy" id="1930277"/>
    <lineage>
        <taxon>Bacteria</taxon>
        <taxon>Pseudomonadati</taxon>
        <taxon>Planctomycetota</taxon>
        <taxon>Planctomycetia</taxon>
        <taxon>Pirellulales</taxon>
        <taxon>Pirellulaceae</taxon>
        <taxon>Rosistilla</taxon>
    </lineage>
</organism>
<evidence type="ECO:0000313" key="4">
    <source>
        <dbReference type="EMBL" id="QDS86557.1"/>
    </source>
</evidence>
<keyword evidence="5" id="KW-1185">Reference proteome</keyword>
<dbReference type="AlphaFoldDB" id="A0A517LVA5"/>
<name>A0A517LVA5_9BACT</name>
<dbReference type="EMBL" id="CP036261">
    <property type="protein sequence ID" value="QDS86557.1"/>
    <property type="molecule type" value="Genomic_DNA"/>
</dbReference>
<dbReference type="PANTHER" id="PTHR32309:SF13">
    <property type="entry name" value="FERRIC ENTEROBACTIN TRANSPORT PROTEIN FEPE"/>
    <property type="match status" value="1"/>
</dbReference>
<dbReference type="PANTHER" id="PTHR32309">
    <property type="entry name" value="TYROSINE-PROTEIN KINASE"/>
    <property type="match status" value="1"/>
</dbReference>
<feature type="compositionally biased region" description="Basic and acidic residues" evidence="2">
    <location>
        <begin position="530"/>
        <end position="539"/>
    </location>
</feature>
<feature type="coiled-coil region" evidence="1">
    <location>
        <begin position="384"/>
        <end position="414"/>
    </location>
</feature>
<feature type="transmembrane region" description="Helical" evidence="3">
    <location>
        <begin position="26"/>
        <end position="48"/>
    </location>
</feature>
<protein>
    <recommendedName>
        <fullName evidence="6">Chain length determinant protein</fullName>
    </recommendedName>
</protein>
<dbReference type="GO" id="GO:0005886">
    <property type="term" value="C:plasma membrane"/>
    <property type="evidence" value="ECO:0007669"/>
    <property type="project" value="TreeGrafter"/>
</dbReference>
<dbReference type="KEGG" id="ruv:EC9_07240"/>
<dbReference type="OrthoDB" id="231018at2"/>